<evidence type="ECO:0000313" key="2">
    <source>
        <dbReference type="EMBL" id="PWJ54027.1"/>
    </source>
</evidence>
<keyword evidence="3" id="KW-1185">Reference proteome</keyword>
<feature type="domain" description="N-acetyltransferase" evidence="1">
    <location>
        <begin position="29"/>
        <end position="197"/>
    </location>
</feature>
<gene>
    <name evidence="2" type="ORF">BXY45_109109</name>
</gene>
<dbReference type="Gene3D" id="3.40.630.30">
    <property type="match status" value="1"/>
</dbReference>
<dbReference type="GO" id="GO:0016747">
    <property type="term" value="F:acyltransferase activity, transferring groups other than amino-acyl groups"/>
    <property type="evidence" value="ECO:0007669"/>
    <property type="project" value="InterPro"/>
</dbReference>
<dbReference type="SUPFAM" id="SSF55729">
    <property type="entry name" value="Acyl-CoA N-acyltransferases (Nat)"/>
    <property type="match status" value="1"/>
</dbReference>
<reference evidence="2 3" key="1">
    <citation type="submission" date="2018-03" db="EMBL/GenBank/DDBJ databases">
        <title>Genomic Encyclopedia of Archaeal and Bacterial Type Strains, Phase II (KMG-II): from individual species to whole genera.</title>
        <authorList>
            <person name="Goeker M."/>
        </authorList>
    </citation>
    <scope>NUCLEOTIDE SEQUENCE [LARGE SCALE GENOMIC DNA]</scope>
    <source>
        <strain evidence="2 3">DSM 44889</strain>
    </source>
</reference>
<proteinExistence type="predicted"/>
<dbReference type="AlphaFoldDB" id="A0A316AVA7"/>
<dbReference type="EMBL" id="QGDQ01000009">
    <property type="protein sequence ID" value="PWJ54027.1"/>
    <property type="molecule type" value="Genomic_DNA"/>
</dbReference>
<keyword evidence="2" id="KW-0808">Transferase</keyword>
<evidence type="ECO:0000259" key="1">
    <source>
        <dbReference type="PROSITE" id="PS51186"/>
    </source>
</evidence>
<sequence length="199" mass="21043">MVRGLLQRWCWDGGVGGGAAKAPRPLPAVRLEPLSEASDPRLLASVLALKPGPGQDRYCLPASMTYPPASADALRVPFAVMAQLPGPGSGERVVGFGTLDRRGHLEHLLDDPARGLLLRAFYIGRPHQGRGYGTAAARQARALAHALEPEADLLVLCVHESNAAARTAYARAGFADSGARWMAQAADPQVVMVAALQPR</sequence>
<organism evidence="2 3">
    <name type="scientific">Quadrisphaera granulorum</name>
    <dbReference type="NCBI Taxonomy" id="317664"/>
    <lineage>
        <taxon>Bacteria</taxon>
        <taxon>Bacillati</taxon>
        <taxon>Actinomycetota</taxon>
        <taxon>Actinomycetes</taxon>
        <taxon>Kineosporiales</taxon>
        <taxon>Kineosporiaceae</taxon>
        <taxon>Quadrisphaera</taxon>
    </lineage>
</organism>
<dbReference type="PROSITE" id="PS51186">
    <property type="entry name" value="GNAT"/>
    <property type="match status" value="1"/>
</dbReference>
<protein>
    <submittedName>
        <fullName evidence="2">Acetyltransferase (GNAT) family protein</fullName>
    </submittedName>
</protein>
<dbReference type="Proteomes" id="UP000245469">
    <property type="component" value="Unassembled WGS sequence"/>
</dbReference>
<evidence type="ECO:0000313" key="3">
    <source>
        <dbReference type="Proteomes" id="UP000245469"/>
    </source>
</evidence>
<accession>A0A316AVA7</accession>
<dbReference type="InterPro" id="IPR016181">
    <property type="entry name" value="Acyl_CoA_acyltransferase"/>
</dbReference>
<comment type="caution">
    <text evidence="2">The sequence shown here is derived from an EMBL/GenBank/DDBJ whole genome shotgun (WGS) entry which is preliminary data.</text>
</comment>
<name>A0A316AVA7_9ACTN</name>
<dbReference type="InterPro" id="IPR000182">
    <property type="entry name" value="GNAT_dom"/>
</dbReference>
<dbReference type="Pfam" id="PF00583">
    <property type="entry name" value="Acetyltransf_1"/>
    <property type="match status" value="1"/>
</dbReference>